<keyword evidence="5" id="KW-0472">Membrane</keyword>
<feature type="region of interest" description="Disordered" evidence="4">
    <location>
        <begin position="284"/>
        <end position="314"/>
    </location>
</feature>
<name>A0A913XBS3_EXADI</name>
<organism evidence="7 8">
    <name type="scientific">Exaiptasia diaphana</name>
    <name type="common">Tropical sea anemone</name>
    <name type="synonym">Aiptasia pulchella</name>
    <dbReference type="NCBI Taxonomy" id="2652724"/>
    <lineage>
        <taxon>Eukaryota</taxon>
        <taxon>Metazoa</taxon>
        <taxon>Cnidaria</taxon>
        <taxon>Anthozoa</taxon>
        <taxon>Hexacorallia</taxon>
        <taxon>Actiniaria</taxon>
        <taxon>Aiptasiidae</taxon>
        <taxon>Exaiptasia</taxon>
    </lineage>
</organism>
<dbReference type="KEGG" id="epa:110240578"/>
<dbReference type="EnsemblMetazoa" id="XM_028659505.1">
    <property type="protein sequence ID" value="XP_028515306.1"/>
    <property type="gene ID" value="LOC110240578"/>
</dbReference>
<keyword evidence="1" id="KW-0677">Repeat</keyword>
<evidence type="ECO:0000313" key="8">
    <source>
        <dbReference type="Proteomes" id="UP000887567"/>
    </source>
</evidence>
<evidence type="ECO:0000259" key="6">
    <source>
        <dbReference type="PROSITE" id="PS01180"/>
    </source>
</evidence>
<comment type="caution">
    <text evidence="3">Lacks conserved residue(s) required for the propagation of feature annotation.</text>
</comment>
<keyword evidence="5" id="KW-1133">Transmembrane helix</keyword>
<dbReference type="PANTHER" id="PTHR24251">
    <property type="entry name" value="OVOCHYMASE-RELATED"/>
    <property type="match status" value="1"/>
</dbReference>
<dbReference type="EnsemblMetazoa" id="XM_021046394.2">
    <property type="protein sequence ID" value="XP_020902053.1"/>
    <property type="gene ID" value="LOC110240578"/>
</dbReference>
<evidence type="ECO:0000256" key="2">
    <source>
        <dbReference type="ARBA" id="ARBA00023157"/>
    </source>
</evidence>
<evidence type="ECO:0000256" key="1">
    <source>
        <dbReference type="ARBA" id="ARBA00022737"/>
    </source>
</evidence>
<protein>
    <recommendedName>
        <fullName evidence="6">CUB domain-containing protein</fullName>
    </recommendedName>
</protein>
<evidence type="ECO:0000256" key="3">
    <source>
        <dbReference type="PROSITE-ProRule" id="PRU00059"/>
    </source>
</evidence>
<feature type="disulfide bond" evidence="3">
    <location>
        <begin position="25"/>
        <end position="52"/>
    </location>
</feature>
<dbReference type="PROSITE" id="PS01180">
    <property type="entry name" value="CUB"/>
    <property type="match status" value="1"/>
</dbReference>
<dbReference type="SUPFAM" id="SSF49854">
    <property type="entry name" value="Spermadhesin, CUB domain"/>
    <property type="match status" value="1"/>
</dbReference>
<evidence type="ECO:0000256" key="4">
    <source>
        <dbReference type="SAM" id="MobiDB-lite"/>
    </source>
</evidence>
<dbReference type="InterPro" id="IPR035914">
    <property type="entry name" value="Sperma_CUB_dom_sf"/>
</dbReference>
<reference evidence="7" key="1">
    <citation type="submission" date="2022-11" db="UniProtKB">
        <authorList>
            <consortium name="EnsemblMetazoa"/>
        </authorList>
    </citation>
    <scope>IDENTIFICATION</scope>
</reference>
<dbReference type="RefSeq" id="XP_020902053.1">
    <property type="nucleotide sequence ID" value="XM_021046394.2"/>
</dbReference>
<dbReference type="Proteomes" id="UP000887567">
    <property type="component" value="Unplaced"/>
</dbReference>
<feature type="domain" description="CUB" evidence="6">
    <location>
        <begin position="25"/>
        <end position="139"/>
    </location>
</feature>
<dbReference type="OrthoDB" id="5987115at2759"/>
<dbReference type="CDD" id="cd00041">
    <property type="entry name" value="CUB"/>
    <property type="match status" value="1"/>
</dbReference>
<feature type="transmembrane region" description="Helical" evidence="5">
    <location>
        <begin position="147"/>
        <end position="169"/>
    </location>
</feature>
<dbReference type="AlphaFoldDB" id="A0A913XBS3"/>
<accession>A0A913XBS3</accession>
<sequence>MDSTRLVNVLVLGILTLKFYTVPACDYAKLTGPDGHLASPRFPKYNPKATHCHWLISVETGHVITLQFEAFDVGQSTECSKFEFRKTYLEVRDGGNSSLGTFCGSVKPSDVRSTGNEMWIEYVTNGYKSTIFAARYHTTKESSVVRIVLFAMAAIVGTIICVVLIVILIRRKHRNLDDEMNSHVSPSHDSNHGSNRTCALAHIPSMILLGNVNKGMDDYVISSTQFKYASECSCSHGNKNHSHGNNINGIYTNRNRQELRCHDYSNYDNRNNHKDDMAIIDVESKHTPRQERLSPQSVSTSDRKTSESESILTTARVIFVQDSSSSRSGSSSSNE</sequence>
<dbReference type="FunFam" id="2.60.120.290:FF:000005">
    <property type="entry name" value="Procollagen C-endopeptidase enhancer 1"/>
    <property type="match status" value="1"/>
</dbReference>
<evidence type="ECO:0000256" key="5">
    <source>
        <dbReference type="SAM" id="Phobius"/>
    </source>
</evidence>
<dbReference type="SMART" id="SM00042">
    <property type="entry name" value="CUB"/>
    <property type="match status" value="1"/>
</dbReference>
<keyword evidence="2 3" id="KW-1015">Disulfide bond</keyword>
<keyword evidence="8" id="KW-1185">Reference proteome</keyword>
<proteinExistence type="predicted"/>
<dbReference type="Gene3D" id="2.60.120.290">
    <property type="entry name" value="Spermadhesin, CUB domain"/>
    <property type="match status" value="1"/>
</dbReference>
<dbReference type="InterPro" id="IPR000859">
    <property type="entry name" value="CUB_dom"/>
</dbReference>
<dbReference type="Pfam" id="PF00431">
    <property type="entry name" value="CUB"/>
    <property type="match status" value="1"/>
</dbReference>
<dbReference type="RefSeq" id="XP_028515306.1">
    <property type="nucleotide sequence ID" value="XM_028659505.1"/>
</dbReference>
<dbReference type="GeneID" id="110240578"/>
<evidence type="ECO:0000313" key="7">
    <source>
        <dbReference type="EnsemblMetazoa" id="XP_020902053.1"/>
    </source>
</evidence>
<keyword evidence="5" id="KW-0812">Transmembrane</keyword>